<dbReference type="Proteomes" id="UP001257948">
    <property type="component" value="Unassembled WGS sequence"/>
</dbReference>
<dbReference type="EMBL" id="JAVTLL010000010">
    <property type="protein sequence ID" value="MDT7842429.1"/>
    <property type="molecule type" value="Genomic_DNA"/>
</dbReference>
<accession>A0ABU3LT68</accession>
<protein>
    <submittedName>
        <fullName evidence="1">Uncharacterized protein</fullName>
    </submittedName>
</protein>
<name>A0ABU3LT68_9ACTN</name>
<organism evidence="1 2">
    <name type="scientific">Streptomyces justiciae</name>
    <dbReference type="NCBI Taxonomy" id="2780140"/>
    <lineage>
        <taxon>Bacteria</taxon>
        <taxon>Bacillati</taxon>
        <taxon>Actinomycetota</taxon>
        <taxon>Actinomycetes</taxon>
        <taxon>Kitasatosporales</taxon>
        <taxon>Streptomycetaceae</taxon>
        <taxon>Streptomyces</taxon>
    </lineage>
</organism>
<keyword evidence="2" id="KW-1185">Reference proteome</keyword>
<comment type="caution">
    <text evidence="1">The sequence shown here is derived from an EMBL/GenBank/DDBJ whole genome shotgun (WGS) entry which is preliminary data.</text>
</comment>
<reference evidence="2" key="1">
    <citation type="submission" date="2023-07" db="EMBL/GenBank/DDBJ databases">
        <title>Draft genome sequence of the endophytic actinobacterium Streptomyces justiciae WPN32, a potential antibiotic producer.</title>
        <authorList>
            <person name="Yasawong M."/>
            <person name="Pana W."/>
            <person name="Ganta P."/>
            <person name="Santapan N."/>
            <person name="Songngamsuk T."/>
            <person name="Phatcharaharikarn M."/>
            <person name="Kerdtoob S."/>
            <person name="Nantapong N."/>
        </authorList>
    </citation>
    <scope>NUCLEOTIDE SEQUENCE [LARGE SCALE GENOMIC DNA]</scope>
    <source>
        <strain evidence="2">WPN32</strain>
    </source>
</reference>
<sequence length="139" mass="15422">MRNDHRLRRLDLDENTTYLWSHRQKKGRDGVWRDTVTVHRDGRRTRFVFRPGGPGSGRYVSEGHPWFQGCAADGRGNLINLREPAVVRALLDEATRRGPLPDDGELDGWEFFAAVAEAVDLKRAAAATPGVPPGSPPGP</sequence>
<evidence type="ECO:0000313" key="1">
    <source>
        <dbReference type="EMBL" id="MDT7842429.1"/>
    </source>
</evidence>
<proteinExistence type="predicted"/>
<gene>
    <name evidence="1" type="ORF">RQC66_16965</name>
</gene>
<evidence type="ECO:0000313" key="2">
    <source>
        <dbReference type="Proteomes" id="UP001257948"/>
    </source>
</evidence>
<dbReference type="RefSeq" id="WP_314201881.1">
    <property type="nucleotide sequence ID" value="NZ_JAVTLL010000010.1"/>
</dbReference>